<comment type="catalytic activity">
    <reaction evidence="10 11">
        <text>7-carboxy-7-carbaguanine + NH4(+) + 2 ATP = 7-cyano-7-carbaguanine + 2 AMP + 2 diphosphate + 2 H(+)</text>
        <dbReference type="Rhea" id="RHEA:27982"/>
        <dbReference type="ChEBI" id="CHEBI:15378"/>
        <dbReference type="ChEBI" id="CHEBI:28938"/>
        <dbReference type="ChEBI" id="CHEBI:30616"/>
        <dbReference type="ChEBI" id="CHEBI:33019"/>
        <dbReference type="ChEBI" id="CHEBI:45075"/>
        <dbReference type="ChEBI" id="CHEBI:61036"/>
        <dbReference type="ChEBI" id="CHEBI:456215"/>
        <dbReference type="EC" id="6.3.4.20"/>
    </reaction>
</comment>
<dbReference type="PANTHER" id="PTHR42914">
    <property type="entry name" value="7-CYANO-7-DEAZAGUANINE SYNTHASE"/>
    <property type="match status" value="1"/>
</dbReference>
<evidence type="ECO:0000313" key="12">
    <source>
        <dbReference type="EMBL" id="MBB1124789.1"/>
    </source>
</evidence>
<evidence type="ECO:0000256" key="5">
    <source>
        <dbReference type="ARBA" id="ARBA00022785"/>
    </source>
</evidence>
<protein>
    <recommendedName>
        <fullName evidence="9 11">7-cyano-7-deazaguanine synthase</fullName>
        <ecNumber evidence="9 11">6.3.4.20</ecNumber>
    </recommendedName>
    <alternativeName>
        <fullName evidence="11">7-cyano-7-carbaguanine synthase</fullName>
    </alternativeName>
    <alternativeName>
        <fullName evidence="11">PreQ(0) synthase</fullName>
    </alternativeName>
    <alternativeName>
        <fullName evidence="11">Queuosine biosynthesis protein QueC</fullName>
    </alternativeName>
</protein>
<evidence type="ECO:0000256" key="11">
    <source>
        <dbReference type="HAMAP-Rule" id="MF_01633"/>
    </source>
</evidence>
<accession>A0A839HCM9</accession>
<dbReference type="InterPro" id="IPR018317">
    <property type="entry name" value="QueC"/>
</dbReference>
<dbReference type="GO" id="GO:0008616">
    <property type="term" value="P:tRNA queuosine(34) biosynthetic process"/>
    <property type="evidence" value="ECO:0007669"/>
    <property type="project" value="UniProtKB-UniRule"/>
</dbReference>
<feature type="binding site" evidence="11">
    <location>
        <begin position="11"/>
        <end position="21"/>
    </location>
    <ligand>
        <name>ATP</name>
        <dbReference type="ChEBI" id="CHEBI:30616"/>
    </ligand>
</feature>
<dbReference type="SUPFAM" id="SSF52402">
    <property type="entry name" value="Adenine nucleotide alpha hydrolases-like"/>
    <property type="match status" value="1"/>
</dbReference>
<feature type="binding site" evidence="11">
    <location>
        <position position="214"/>
    </location>
    <ligand>
        <name>Zn(2+)</name>
        <dbReference type="ChEBI" id="CHEBI:29105"/>
    </ligand>
</feature>
<dbReference type="CDD" id="cd01995">
    <property type="entry name" value="QueC-like"/>
    <property type="match status" value="1"/>
</dbReference>
<feature type="binding site" evidence="11">
    <location>
        <position position="198"/>
    </location>
    <ligand>
        <name>Zn(2+)</name>
        <dbReference type="ChEBI" id="CHEBI:29105"/>
    </ligand>
</feature>
<dbReference type="AlphaFoldDB" id="A0A839HCM9"/>
<comment type="similarity">
    <text evidence="8 11">Belongs to the QueC family.</text>
</comment>
<dbReference type="UniPathway" id="UPA00391"/>
<reference evidence="12 13" key="1">
    <citation type="journal article" date="2020" name="Arch. Microbiol.">
        <title>The genome sequence of the giant phototrophic gammaproteobacterium Thiospirillum jenense gives insight into its physiological properties and phylogenetic relationships.</title>
        <authorList>
            <person name="Imhoff J.F."/>
            <person name="Meyer T.E."/>
            <person name="Kyndt J.A."/>
        </authorList>
    </citation>
    <scope>NUCLEOTIDE SEQUENCE [LARGE SCALE GENOMIC DNA]</scope>
    <source>
        <strain evidence="12 13">DSM 216</strain>
    </source>
</reference>
<evidence type="ECO:0000256" key="9">
    <source>
        <dbReference type="ARBA" id="ARBA00039149"/>
    </source>
</evidence>
<sequence>MNNTKPAVVLLSGGLDSATTLAMAKAAGFTPYALSFRYGQRHIVELTAAQQVAATVGVAQHITLDIDLRQFGGSALTADLPVPKGREAALLQPNNAVAIPLTYVPARNTIFLSFALAWAEVLECGDIFIGVNALDYSGYPDCRPDYIAAFEHMANLATAAAVNGRAVRIHAPLIALTKAQIIAAGRALGVDYAHTSSCYDPAADGRPCQKCDACILRARGFAEVGCADPLLARFNSVNT</sequence>
<evidence type="ECO:0000256" key="8">
    <source>
        <dbReference type="ARBA" id="ARBA00037993"/>
    </source>
</evidence>
<keyword evidence="13" id="KW-1185">Reference proteome</keyword>
<dbReference type="NCBIfam" id="TIGR00364">
    <property type="entry name" value="7-cyano-7-deazaguanine synthase QueC"/>
    <property type="match status" value="1"/>
</dbReference>
<dbReference type="RefSeq" id="WP_182581897.1">
    <property type="nucleotide sequence ID" value="NZ_JABVCQ010000002.1"/>
</dbReference>
<keyword evidence="3 11" id="KW-0479">Metal-binding</keyword>
<keyword evidence="7 11" id="KW-0067">ATP-binding</keyword>
<evidence type="ECO:0000256" key="2">
    <source>
        <dbReference type="ARBA" id="ARBA00022598"/>
    </source>
</evidence>
<keyword evidence="5 11" id="KW-0671">Queuosine biosynthesis</keyword>
<evidence type="ECO:0000256" key="4">
    <source>
        <dbReference type="ARBA" id="ARBA00022741"/>
    </source>
</evidence>
<organism evidence="12 13">
    <name type="scientific">Thiospirillum jenense</name>
    <dbReference type="NCBI Taxonomy" id="1653858"/>
    <lineage>
        <taxon>Bacteria</taxon>
        <taxon>Pseudomonadati</taxon>
        <taxon>Pseudomonadota</taxon>
        <taxon>Gammaproteobacteria</taxon>
        <taxon>Chromatiales</taxon>
        <taxon>Chromatiaceae</taxon>
        <taxon>Thiospirillum</taxon>
    </lineage>
</organism>
<evidence type="ECO:0000256" key="7">
    <source>
        <dbReference type="ARBA" id="ARBA00022840"/>
    </source>
</evidence>
<dbReference type="EC" id="6.3.4.20" evidence="9 11"/>
<dbReference type="PIRSF" id="PIRSF006293">
    <property type="entry name" value="ExsB"/>
    <property type="match status" value="1"/>
</dbReference>
<keyword evidence="2 11" id="KW-0436">Ligase</keyword>
<comment type="caution">
    <text evidence="12">The sequence shown here is derived from an EMBL/GenBank/DDBJ whole genome shotgun (WGS) entry which is preliminary data.</text>
</comment>
<evidence type="ECO:0000256" key="3">
    <source>
        <dbReference type="ARBA" id="ARBA00022723"/>
    </source>
</evidence>
<feature type="binding site" evidence="11">
    <location>
        <position position="208"/>
    </location>
    <ligand>
        <name>Zn(2+)</name>
        <dbReference type="ChEBI" id="CHEBI:29105"/>
    </ligand>
</feature>
<dbReference type="Gene3D" id="3.40.50.620">
    <property type="entry name" value="HUPs"/>
    <property type="match status" value="1"/>
</dbReference>
<evidence type="ECO:0000256" key="6">
    <source>
        <dbReference type="ARBA" id="ARBA00022833"/>
    </source>
</evidence>
<dbReference type="EMBL" id="JABVCQ010000002">
    <property type="protein sequence ID" value="MBB1124789.1"/>
    <property type="molecule type" value="Genomic_DNA"/>
</dbReference>
<comment type="cofactor">
    <cofactor evidence="11">
        <name>Zn(2+)</name>
        <dbReference type="ChEBI" id="CHEBI:29105"/>
    </cofactor>
    <text evidence="11">Binds 1 zinc ion per subunit.</text>
</comment>
<evidence type="ECO:0000313" key="13">
    <source>
        <dbReference type="Proteomes" id="UP000548632"/>
    </source>
</evidence>
<dbReference type="GO" id="GO:0016879">
    <property type="term" value="F:ligase activity, forming carbon-nitrogen bonds"/>
    <property type="evidence" value="ECO:0007669"/>
    <property type="project" value="UniProtKB-UniRule"/>
</dbReference>
<dbReference type="GO" id="GO:0008270">
    <property type="term" value="F:zinc ion binding"/>
    <property type="evidence" value="ECO:0007669"/>
    <property type="project" value="UniProtKB-UniRule"/>
</dbReference>
<feature type="binding site" evidence="11">
    <location>
        <position position="211"/>
    </location>
    <ligand>
        <name>Zn(2+)</name>
        <dbReference type="ChEBI" id="CHEBI:29105"/>
    </ligand>
</feature>
<comment type="pathway">
    <text evidence="1 11">Purine metabolism; 7-cyano-7-deazaguanine biosynthesis.</text>
</comment>
<evidence type="ECO:0000256" key="1">
    <source>
        <dbReference type="ARBA" id="ARBA00005061"/>
    </source>
</evidence>
<dbReference type="GO" id="GO:0005524">
    <property type="term" value="F:ATP binding"/>
    <property type="evidence" value="ECO:0007669"/>
    <property type="project" value="UniProtKB-UniRule"/>
</dbReference>
<dbReference type="HAMAP" id="MF_01633">
    <property type="entry name" value="QueC"/>
    <property type="match status" value="1"/>
</dbReference>
<dbReference type="PANTHER" id="PTHR42914:SF1">
    <property type="entry name" value="7-CYANO-7-DEAZAGUANINE SYNTHASE"/>
    <property type="match status" value="1"/>
</dbReference>
<dbReference type="Proteomes" id="UP000548632">
    <property type="component" value="Unassembled WGS sequence"/>
</dbReference>
<evidence type="ECO:0000256" key="10">
    <source>
        <dbReference type="ARBA" id="ARBA00047890"/>
    </source>
</evidence>
<proteinExistence type="inferred from homology"/>
<dbReference type="InterPro" id="IPR014729">
    <property type="entry name" value="Rossmann-like_a/b/a_fold"/>
</dbReference>
<name>A0A839HCM9_9GAMM</name>
<gene>
    <name evidence="11 12" type="primary">queC</name>
    <name evidence="12" type="ORF">HUK38_00910</name>
</gene>
<keyword evidence="4 11" id="KW-0547">Nucleotide-binding</keyword>
<dbReference type="Pfam" id="PF06508">
    <property type="entry name" value="QueC"/>
    <property type="match status" value="1"/>
</dbReference>
<comment type="function">
    <text evidence="11">Catalyzes the ATP-dependent conversion of 7-carboxy-7-deazaguanine (CDG) to 7-cyano-7-deazaguanine (preQ(0)).</text>
</comment>
<keyword evidence="6 11" id="KW-0862">Zinc</keyword>